<evidence type="ECO:0000259" key="6">
    <source>
        <dbReference type="PROSITE" id="PS50901"/>
    </source>
</evidence>
<keyword evidence="3 4" id="KW-0067">ATP-binding</keyword>
<evidence type="ECO:0000313" key="7">
    <source>
        <dbReference type="EMBL" id="MFC6333904.1"/>
    </source>
</evidence>
<keyword evidence="5" id="KW-1133">Transmembrane helix</keyword>
<dbReference type="InterPro" id="IPR027417">
    <property type="entry name" value="P-loop_NTPase"/>
</dbReference>
<feature type="binding site" evidence="4">
    <location>
        <begin position="829"/>
        <end position="836"/>
    </location>
    <ligand>
        <name>ATP</name>
        <dbReference type="ChEBI" id="CHEBI:30616"/>
    </ligand>
</feature>
<sequence length="1323" mass="148421">MNNQSRRQTQIQRTPRIIPTYPEGVLQLEDPARPSEKPTFSWLTLIVPPLAMLTVSIFSAILINSTRFMYSIIGMTLVTVIISILNYSSSVKKHHTHNKNVEKKYLDYLFQVRNELNEAGNQQREAVCHTYPSIEECTEIVKHTKKQLWERTSVEVDFLTTRLGVGVQTLALQPVFTPKTRAIDENNPLEEIAVSICSEMNYVKDIPVVLSLQSISTLGFFGPRSEVREVLNAIITQVTTHHGYDDVRLVALLPDDEMAQWEWIKWLPHTWNKDKDKRFIATNVYDAADMAEELLPLLRSREQSKSSMSNIHIKTPHYLFLILAPELWENSDIMPILLDNNQALSTTSIFISERIDLALPLNCQVIFEIKDKMGMLRKDALGTQSDSLLQFIVDKQSFETAEIFSRYMAPLHIKSAADNQAIPSMVTFLESFKIETVEELNVLERWTMNRANRSLQIPLGTAAAGKTQMFDMHEKSYGPHGLVAGTTGSGKSELLQSLLLGLSVNYHPHEVAFVLIDYKGGGMANAFQGIPHLVGTITNLGGNEINRALASIKSELLRRQRLFSEADVTNIDDYIPLYREKSVSQPLPHLILVVDEFAELKSDQPNFMKELVSAARVGRSLGIHLILATQKPSGVVDDQIWSNSRFKLCLKVQTASDSQEMLKRPEAAEIKEKGRGYLQVGNNEVFSLFQSSWSGAPYSTGNISEPEVKVNIVSLTGKRTKLSNSSRSEVDINSTKKLTQLQAVIHYITEQAKSKGITEAFQLWLPPLPEVITLDELRRSDEGWDGQKWNETTGNFLSIPIGLVDDPSQQSQYKLEINFGKEGHLLVYGAPSSGKTMLLKTIIVSMAYLYSPEDVNFYVLDFGTRTFGVFNELPHLADILYPEDEDKTNKLFAMVLEVLDERKKKFSKLGISNLLSYRNATGEKVPALFILLDNYLGFSETYQELVVDLAKIVREGGNYGIYFISTANAVNSFPYRLSQNVRQALVYQMAEKSDYNSIVGRTEGLEPAKVVGRGLVKDHIPLEFQTALPCKGQSDDQIADNIRELCLSMKAARPAQKLTAIEVVPTELSYEELSKKFESNNATFTYPIALDCETVKAIGCPIGEISAALISHTDELKGEDLIASVAFPIAKTHQVQLVEIAVFGSRDQVRHSQLNELTNINLLETAEQLTQFIGETIENMQYRKSKVRELVLENDGESEYVLNHYPLKLLLLPDLKSCVDQLEEDALFQLERIARFGHGLGVILMCASEADTLSKLTLISPLTSALLDDGKLLIIAGGKLSMHPLLSTKLTSKQNENERFKPGETVLLMNQQQIRAKLVSLHA</sequence>
<keyword evidence="2 4" id="KW-0547">Nucleotide-binding</keyword>
<keyword evidence="8" id="KW-1185">Reference proteome</keyword>
<dbReference type="Gene3D" id="3.40.50.300">
    <property type="entry name" value="P-loop containing nucleotide triphosphate hydrolases"/>
    <property type="match status" value="2"/>
</dbReference>
<keyword evidence="5" id="KW-0812">Transmembrane</keyword>
<dbReference type="InterPro" id="IPR050206">
    <property type="entry name" value="FtsK/SpoIIIE/SftA"/>
</dbReference>
<keyword evidence="5" id="KW-0472">Membrane</keyword>
<keyword evidence="1" id="KW-0677">Repeat</keyword>
<dbReference type="PROSITE" id="PS50901">
    <property type="entry name" value="FTSK"/>
    <property type="match status" value="2"/>
</dbReference>
<accession>A0ABW1V610</accession>
<proteinExistence type="predicted"/>
<dbReference type="Pfam" id="PF01580">
    <property type="entry name" value="FtsK_SpoIIIE"/>
    <property type="match status" value="2"/>
</dbReference>
<feature type="domain" description="FtsK" evidence="6">
    <location>
        <begin position="812"/>
        <end position="996"/>
    </location>
</feature>
<evidence type="ECO:0000313" key="8">
    <source>
        <dbReference type="Proteomes" id="UP001596233"/>
    </source>
</evidence>
<evidence type="ECO:0000256" key="1">
    <source>
        <dbReference type="ARBA" id="ARBA00022737"/>
    </source>
</evidence>
<dbReference type="SUPFAM" id="SSF52540">
    <property type="entry name" value="P-loop containing nucleoside triphosphate hydrolases"/>
    <property type="match status" value="2"/>
</dbReference>
<dbReference type="CDD" id="cd01127">
    <property type="entry name" value="TrwB_TraG_TraD_VirD4"/>
    <property type="match status" value="1"/>
</dbReference>
<dbReference type="InterPro" id="IPR003593">
    <property type="entry name" value="AAA+_ATPase"/>
</dbReference>
<dbReference type="SMART" id="SM00382">
    <property type="entry name" value="AAA"/>
    <property type="match status" value="2"/>
</dbReference>
<dbReference type="Proteomes" id="UP001596233">
    <property type="component" value="Unassembled WGS sequence"/>
</dbReference>
<evidence type="ECO:0000256" key="5">
    <source>
        <dbReference type="SAM" id="Phobius"/>
    </source>
</evidence>
<organism evidence="7 8">
    <name type="scientific">Paenibacillus septentrionalis</name>
    <dbReference type="NCBI Taxonomy" id="429342"/>
    <lineage>
        <taxon>Bacteria</taxon>
        <taxon>Bacillati</taxon>
        <taxon>Bacillota</taxon>
        <taxon>Bacilli</taxon>
        <taxon>Bacillales</taxon>
        <taxon>Paenibacillaceae</taxon>
        <taxon>Paenibacillus</taxon>
    </lineage>
</organism>
<dbReference type="PANTHER" id="PTHR22683">
    <property type="entry name" value="SPORULATION PROTEIN RELATED"/>
    <property type="match status" value="1"/>
</dbReference>
<feature type="domain" description="FtsK" evidence="6">
    <location>
        <begin position="465"/>
        <end position="659"/>
    </location>
</feature>
<dbReference type="NCBIfam" id="TIGR03928">
    <property type="entry name" value="T7_EssCb_Firm"/>
    <property type="match status" value="1"/>
</dbReference>
<feature type="transmembrane region" description="Helical" evidence="5">
    <location>
        <begin position="68"/>
        <end position="87"/>
    </location>
</feature>
<evidence type="ECO:0000256" key="3">
    <source>
        <dbReference type="ARBA" id="ARBA00022840"/>
    </source>
</evidence>
<protein>
    <submittedName>
        <fullName evidence="7">Type VII secretion protein EssC</fullName>
    </submittedName>
</protein>
<dbReference type="InterPro" id="IPR002543">
    <property type="entry name" value="FtsK_dom"/>
</dbReference>
<evidence type="ECO:0000256" key="2">
    <source>
        <dbReference type="ARBA" id="ARBA00022741"/>
    </source>
</evidence>
<gene>
    <name evidence="7" type="primary">essC</name>
    <name evidence="7" type="ORF">ACFP56_14850</name>
</gene>
<dbReference type="PANTHER" id="PTHR22683:SF1">
    <property type="entry name" value="TYPE VII SECRETION SYSTEM PROTEIN ESSC"/>
    <property type="match status" value="1"/>
</dbReference>
<feature type="transmembrane region" description="Helical" evidence="5">
    <location>
        <begin position="40"/>
        <end position="61"/>
    </location>
</feature>
<reference evidence="8" key="1">
    <citation type="journal article" date="2019" name="Int. J. Syst. Evol. Microbiol.">
        <title>The Global Catalogue of Microorganisms (GCM) 10K type strain sequencing project: providing services to taxonomists for standard genome sequencing and annotation.</title>
        <authorList>
            <consortium name="The Broad Institute Genomics Platform"/>
            <consortium name="The Broad Institute Genome Sequencing Center for Infectious Disease"/>
            <person name="Wu L."/>
            <person name="Ma J."/>
        </authorList>
    </citation>
    <scope>NUCLEOTIDE SEQUENCE [LARGE SCALE GENOMIC DNA]</scope>
    <source>
        <strain evidence="8">PCU 280</strain>
    </source>
</reference>
<dbReference type="RefSeq" id="WP_379235837.1">
    <property type="nucleotide sequence ID" value="NZ_JBHSTE010000004.1"/>
</dbReference>
<evidence type="ECO:0000256" key="4">
    <source>
        <dbReference type="PROSITE-ProRule" id="PRU00289"/>
    </source>
</evidence>
<comment type="caution">
    <text evidence="7">The sequence shown here is derived from an EMBL/GenBank/DDBJ whole genome shotgun (WGS) entry which is preliminary data.</text>
</comment>
<feature type="binding site" evidence="4">
    <location>
        <begin position="485"/>
        <end position="492"/>
    </location>
    <ligand>
        <name>ATP</name>
        <dbReference type="ChEBI" id="CHEBI:30616"/>
    </ligand>
</feature>
<name>A0ABW1V610_9BACL</name>
<dbReference type="EMBL" id="JBHSTE010000004">
    <property type="protein sequence ID" value="MFC6333904.1"/>
    <property type="molecule type" value="Genomic_DNA"/>
</dbReference>
<dbReference type="InterPro" id="IPR023839">
    <property type="entry name" value="Firmicutes_EssC_C"/>
</dbReference>